<dbReference type="GO" id="GO:0045004">
    <property type="term" value="P:DNA replication proofreading"/>
    <property type="evidence" value="ECO:0007669"/>
    <property type="project" value="TreeGrafter"/>
</dbReference>
<proteinExistence type="predicted"/>
<dbReference type="SUPFAM" id="SSF53098">
    <property type="entry name" value="Ribonuclease H-like"/>
    <property type="match status" value="1"/>
</dbReference>
<dbReference type="InterPro" id="IPR036397">
    <property type="entry name" value="RNaseH_sf"/>
</dbReference>
<reference evidence="2 3" key="1">
    <citation type="submission" date="2019-04" db="EMBL/GenBank/DDBJ databases">
        <title>Draft genome sequence data and analysis of a Fermenting Bacterium, Geotoga petraea strain HO-Geo1, isolated from heavy-oil petroleum reservoir in Russia.</title>
        <authorList>
            <person name="Grouzdev D.S."/>
            <person name="Semenova E.M."/>
            <person name="Sokolova D.S."/>
            <person name="Tourova T.P."/>
            <person name="Poltaraus A.B."/>
            <person name="Nazina T.N."/>
        </authorList>
    </citation>
    <scope>NUCLEOTIDE SEQUENCE [LARGE SCALE GENOMIC DNA]</scope>
    <source>
        <strain evidence="2 3">HO-Geo1</strain>
    </source>
</reference>
<dbReference type="Gene3D" id="3.30.420.10">
    <property type="entry name" value="Ribonuclease H-like superfamily/Ribonuclease H"/>
    <property type="match status" value="1"/>
</dbReference>
<keyword evidence="2" id="KW-0378">Hydrolase</keyword>
<dbReference type="Gene3D" id="1.20.5.140">
    <property type="match status" value="1"/>
</dbReference>
<dbReference type="SMART" id="SM00479">
    <property type="entry name" value="EXOIII"/>
    <property type="match status" value="1"/>
</dbReference>
<evidence type="ECO:0000259" key="1">
    <source>
        <dbReference type="SMART" id="SM00479"/>
    </source>
</evidence>
<sequence length="187" mass="21560">MNLKEAVFVAFDFETTGLSPYKGDRIIEIAAVPIYENKIKYDYIFQSLVNPEIKIPAQVSSYHKLNNSDIDTAPLLTDIMPKFKNYISNSVLISHNVEMDLNFLDIAAKESGIYSVDNYYLDTLEISRFFIKNGPYNLESLSKKLKLGKFIPHRARDDAIITAKLFLKLVKKFSMSQMQDFLKKWRG</sequence>
<feature type="domain" description="Exonuclease" evidence="1">
    <location>
        <begin position="7"/>
        <end position="175"/>
    </location>
</feature>
<dbReference type="OrthoDB" id="9813328at2"/>
<dbReference type="InterPro" id="IPR013520">
    <property type="entry name" value="Ribonucl_H"/>
</dbReference>
<evidence type="ECO:0000313" key="3">
    <source>
        <dbReference type="Proteomes" id="UP000297288"/>
    </source>
</evidence>
<dbReference type="Proteomes" id="UP000297288">
    <property type="component" value="Unassembled WGS sequence"/>
</dbReference>
<name>A0A4Z0W6B5_9BACT</name>
<dbReference type="PANTHER" id="PTHR30231">
    <property type="entry name" value="DNA POLYMERASE III SUBUNIT EPSILON"/>
    <property type="match status" value="1"/>
</dbReference>
<dbReference type="NCBIfam" id="TIGR00573">
    <property type="entry name" value="dnaq"/>
    <property type="match status" value="1"/>
</dbReference>
<evidence type="ECO:0000313" key="2">
    <source>
        <dbReference type="EMBL" id="TGG89350.1"/>
    </source>
</evidence>
<dbReference type="GO" id="GO:0003677">
    <property type="term" value="F:DNA binding"/>
    <property type="evidence" value="ECO:0007669"/>
    <property type="project" value="InterPro"/>
</dbReference>
<dbReference type="Pfam" id="PF00929">
    <property type="entry name" value="RNase_T"/>
    <property type="match status" value="1"/>
</dbReference>
<dbReference type="AlphaFoldDB" id="A0A4Z0W6B5"/>
<organism evidence="2 3">
    <name type="scientific">Geotoga petraea</name>
    <dbReference type="NCBI Taxonomy" id="28234"/>
    <lineage>
        <taxon>Bacteria</taxon>
        <taxon>Thermotogati</taxon>
        <taxon>Thermotogota</taxon>
        <taxon>Thermotogae</taxon>
        <taxon>Petrotogales</taxon>
        <taxon>Petrotogaceae</taxon>
        <taxon>Geotoga</taxon>
    </lineage>
</organism>
<dbReference type="GO" id="GO:0003887">
    <property type="term" value="F:DNA-directed DNA polymerase activity"/>
    <property type="evidence" value="ECO:0007669"/>
    <property type="project" value="InterPro"/>
</dbReference>
<gene>
    <name evidence="2" type="ORF">E4650_02765</name>
</gene>
<comment type="caution">
    <text evidence="2">The sequence shown here is derived from an EMBL/GenBank/DDBJ whole genome shotgun (WGS) entry which is preliminary data.</text>
</comment>
<dbReference type="GO" id="GO:0005829">
    <property type="term" value="C:cytosol"/>
    <property type="evidence" value="ECO:0007669"/>
    <property type="project" value="TreeGrafter"/>
</dbReference>
<dbReference type="PANTHER" id="PTHR30231:SF41">
    <property type="entry name" value="DNA POLYMERASE III SUBUNIT EPSILON"/>
    <property type="match status" value="1"/>
</dbReference>
<keyword evidence="2" id="KW-0540">Nuclease</keyword>
<dbReference type="InterPro" id="IPR006054">
    <property type="entry name" value="DnaQ"/>
</dbReference>
<dbReference type="FunFam" id="3.30.420.10:FF:000045">
    <property type="entry name" value="3'-5' exonuclease DinG"/>
    <property type="match status" value="1"/>
</dbReference>
<protein>
    <submittedName>
        <fullName evidence="2">3'-5' exonuclease</fullName>
    </submittedName>
</protein>
<dbReference type="GO" id="GO:0008408">
    <property type="term" value="F:3'-5' exonuclease activity"/>
    <property type="evidence" value="ECO:0007669"/>
    <property type="project" value="TreeGrafter"/>
</dbReference>
<accession>A0A4Z0W6B5</accession>
<dbReference type="InterPro" id="IPR012337">
    <property type="entry name" value="RNaseH-like_sf"/>
</dbReference>
<dbReference type="EMBL" id="SRME01000001">
    <property type="protein sequence ID" value="TGG89350.1"/>
    <property type="molecule type" value="Genomic_DNA"/>
</dbReference>
<dbReference type="CDD" id="cd06127">
    <property type="entry name" value="DEDDh"/>
    <property type="match status" value="1"/>
</dbReference>
<keyword evidence="2" id="KW-0269">Exonuclease</keyword>